<dbReference type="Pfam" id="PF00575">
    <property type="entry name" value="S1"/>
    <property type="match status" value="1"/>
</dbReference>
<comment type="function">
    <text evidence="8">3'-5' exoribonuclease that releases 5'-nucleoside monophosphates and is involved in maturation of structured RNAs.</text>
</comment>
<dbReference type="InterPro" id="IPR004476">
    <property type="entry name" value="RNase_II/RNase_R"/>
</dbReference>
<dbReference type="PROSITE" id="PS50126">
    <property type="entry name" value="S1"/>
    <property type="match status" value="1"/>
</dbReference>
<dbReference type="InterPro" id="IPR012340">
    <property type="entry name" value="NA-bd_OB-fold"/>
</dbReference>
<dbReference type="Gene3D" id="2.40.50.140">
    <property type="entry name" value="Nucleic acid-binding proteins"/>
    <property type="match status" value="2"/>
</dbReference>
<dbReference type="NCBIfam" id="TIGR02063">
    <property type="entry name" value="RNase_R"/>
    <property type="match status" value="1"/>
</dbReference>
<dbReference type="PANTHER" id="PTHR23355:SF9">
    <property type="entry name" value="DIS3-LIKE EXONUCLEASE 2"/>
    <property type="match status" value="1"/>
</dbReference>
<dbReference type="Pfam" id="PF08206">
    <property type="entry name" value="OB_RNB"/>
    <property type="match status" value="1"/>
</dbReference>
<dbReference type="EMBL" id="CP012154">
    <property type="protein sequence ID" value="AKS42029.1"/>
    <property type="molecule type" value="Genomic_DNA"/>
</dbReference>
<evidence type="ECO:0000256" key="3">
    <source>
        <dbReference type="ARBA" id="ARBA00022490"/>
    </source>
</evidence>
<dbReference type="EC" id="3.1.13.1" evidence="8"/>
<evidence type="ECO:0000256" key="1">
    <source>
        <dbReference type="ARBA" id="ARBA00001849"/>
    </source>
</evidence>
<dbReference type="AlphaFoldDB" id="A0A0K0XWE9"/>
<dbReference type="PANTHER" id="PTHR23355">
    <property type="entry name" value="RIBONUCLEASE"/>
    <property type="match status" value="1"/>
</dbReference>
<dbReference type="RefSeq" id="WP_049725622.1">
    <property type="nucleotide sequence ID" value="NZ_CP012154.1"/>
</dbReference>
<keyword evidence="3 8" id="KW-0963">Cytoplasm</keyword>
<dbReference type="STRING" id="1579979.WM2015_1659"/>
<dbReference type="Pfam" id="PF17876">
    <property type="entry name" value="CSD2"/>
    <property type="match status" value="1"/>
</dbReference>
<organism evidence="9 10">
    <name type="scientific">Wenzhouxiangella marina</name>
    <dbReference type="NCBI Taxonomy" id="1579979"/>
    <lineage>
        <taxon>Bacteria</taxon>
        <taxon>Pseudomonadati</taxon>
        <taxon>Pseudomonadota</taxon>
        <taxon>Gammaproteobacteria</taxon>
        <taxon>Chromatiales</taxon>
        <taxon>Wenzhouxiangellaceae</taxon>
        <taxon>Wenzhouxiangella</taxon>
    </lineage>
</organism>
<dbReference type="InterPro" id="IPR013223">
    <property type="entry name" value="RNase_B_OB_dom"/>
</dbReference>
<keyword evidence="6 8" id="KW-0269">Exonuclease</keyword>
<dbReference type="FunFam" id="2.40.50.140:FF:000213">
    <property type="entry name" value="Ribonuclease R"/>
    <property type="match status" value="1"/>
</dbReference>
<keyword evidence="10" id="KW-1185">Reference proteome</keyword>
<dbReference type="InterPro" id="IPR011805">
    <property type="entry name" value="RNase_R"/>
</dbReference>
<dbReference type="HAMAP" id="MF_01895">
    <property type="entry name" value="RNase_R"/>
    <property type="match status" value="1"/>
</dbReference>
<dbReference type="NCBIfam" id="TIGR00358">
    <property type="entry name" value="3_prime_RNase"/>
    <property type="match status" value="1"/>
</dbReference>
<evidence type="ECO:0000256" key="7">
    <source>
        <dbReference type="ARBA" id="ARBA00022884"/>
    </source>
</evidence>
<dbReference type="InterPro" id="IPR040476">
    <property type="entry name" value="CSD2"/>
</dbReference>
<sequence>MTSKDRRSIEPDQVRALLREAGHPLTRRRLSDMLGLDKEQSDARLKPVLNDLIARGEVVRNRRAAYGLAADMDLVRGRISAHSDGFGFVIPDDGSEDLYLSPKQMRQVFHGDQVLAAVTGVDRRGRREGGIVEVVERAHRQVVGRLLLESGVAVVVPDDPRLTQDILIPLERVGEATPGQIVVARIEKPPTRERAPVGEIIRVLGHADEPGMATDIAIFGHGLPDEFPDPVLAQAKAYGDRIDPEIAGRRKDLRDLPLVTIDGADARDFDDAVFAEPSRQGFRLIVAIADVAEYVHPGDALDTEAKLRGTSVYFPDRVLPMLPEALSNGLCSLRPDEDRLCTVCDMQLDEKGKVRSSRFYEGVMRSQARLTYDQVQQMMVGGDAALRERFAHALPSLDALYEVYRLLSKRRQRRGALDFESSDVYFQFDAEGKVEDIRPRHRHDAHRLIEECMILANVEAARFVGSAGLPMLYRVHAPPPADKLESLEEFLRGQGLPVSWSDHPEPSQIAAIQARVAGSDNEHLVNAVLLRSLSLAVYQPENEGHFGLALKNYAHFTSPIRRYPDLLLHRAIKHLCRKLDPSRFGYSHSGMVELGRHCSWTERRAEDASRDVDERLKCQFMQRHIGDEFNGIVTGVTSFGLFVELPEFGVSGLVHVTAMPNDYYNFDPISHSLLGKRHGRRFSLADRVRVSVAQVNIDERKIDLSLAESSR</sequence>
<dbReference type="InterPro" id="IPR022966">
    <property type="entry name" value="RNase_II/R_CS"/>
</dbReference>
<gene>
    <name evidence="8" type="primary">rnr</name>
    <name evidence="9" type="ORF">WM2015_1659</name>
</gene>
<dbReference type="PATRIC" id="fig|1579979.3.peg.1700"/>
<dbReference type="GO" id="GO:0008859">
    <property type="term" value="F:exoribonuclease II activity"/>
    <property type="evidence" value="ECO:0007669"/>
    <property type="project" value="UniProtKB-UniRule"/>
</dbReference>
<comment type="similarity">
    <text evidence="8">Belongs to the RNR ribonuclease family. RNase R subfamily.</text>
</comment>
<dbReference type="InterPro" id="IPR003029">
    <property type="entry name" value="S1_domain"/>
</dbReference>
<dbReference type="SUPFAM" id="SSF50249">
    <property type="entry name" value="Nucleic acid-binding proteins"/>
    <property type="match status" value="4"/>
</dbReference>
<evidence type="ECO:0000256" key="2">
    <source>
        <dbReference type="ARBA" id="ARBA00004496"/>
    </source>
</evidence>
<keyword evidence="5 8" id="KW-0378">Hydrolase</keyword>
<evidence type="ECO:0000256" key="6">
    <source>
        <dbReference type="ARBA" id="ARBA00022839"/>
    </source>
</evidence>
<keyword evidence="7 8" id="KW-0694">RNA-binding</keyword>
<protein>
    <recommendedName>
        <fullName evidence="8">Ribonuclease R</fullName>
        <shortName evidence="8">RNase R</shortName>
        <ecNumber evidence="8">3.1.13.1</ecNumber>
    </recommendedName>
</protein>
<dbReference type="PROSITE" id="PS01175">
    <property type="entry name" value="RIBONUCLEASE_II"/>
    <property type="match status" value="1"/>
</dbReference>
<accession>A0A0K0XWE9</accession>
<dbReference type="SMART" id="SM00316">
    <property type="entry name" value="S1"/>
    <property type="match status" value="1"/>
</dbReference>
<dbReference type="GO" id="GO:0005829">
    <property type="term" value="C:cytosol"/>
    <property type="evidence" value="ECO:0007669"/>
    <property type="project" value="UniProtKB-ARBA"/>
</dbReference>
<comment type="catalytic activity">
    <reaction evidence="1 8">
        <text>Exonucleolytic cleavage in the 3'- to 5'-direction to yield nucleoside 5'-phosphates.</text>
        <dbReference type="EC" id="3.1.13.1"/>
    </reaction>
</comment>
<dbReference type="GO" id="GO:0006402">
    <property type="term" value="P:mRNA catabolic process"/>
    <property type="evidence" value="ECO:0007669"/>
    <property type="project" value="TreeGrafter"/>
</dbReference>
<name>A0A0K0XWE9_9GAMM</name>
<evidence type="ECO:0000313" key="9">
    <source>
        <dbReference type="EMBL" id="AKS42029.1"/>
    </source>
</evidence>
<evidence type="ECO:0000256" key="5">
    <source>
        <dbReference type="ARBA" id="ARBA00022801"/>
    </source>
</evidence>
<dbReference type="InterPro" id="IPR050180">
    <property type="entry name" value="RNR_Ribonuclease"/>
</dbReference>
<proteinExistence type="inferred from homology"/>
<reference evidence="9 10" key="1">
    <citation type="submission" date="2015-07" db="EMBL/GenBank/DDBJ databases">
        <authorList>
            <person name="Noorani M."/>
        </authorList>
    </citation>
    <scope>NUCLEOTIDE SEQUENCE [LARGE SCALE GENOMIC DNA]</scope>
    <source>
        <strain evidence="9 10">KCTC 42284</strain>
    </source>
</reference>
<dbReference type="Proteomes" id="UP000066624">
    <property type="component" value="Chromosome"/>
</dbReference>
<evidence type="ECO:0000256" key="8">
    <source>
        <dbReference type="HAMAP-Rule" id="MF_01895"/>
    </source>
</evidence>
<dbReference type="Pfam" id="PF00773">
    <property type="entry name" value="RNB"/>
    <property type="match status" value="1"/>
</dbReference>
<dbReference type="InterPro" id="IPR011129">
    <property type="entry name" value="CSD"/>
</dbReference>
<keyword evidence="4 8" id="KW-0540">Nuclease</keyword>
<dbReference type="SMART" id="SM00955">
    <property type="entry name" value="RNB"/>
    <property type="match status" value="1"/>
</dbReference>
<dbReference type="GO" id="GO:0003723">
    <property type="term" value="F:RNA binding"/>
    <property type="evidence" value="ECO:0007669"/>
    <property type="project" value="UniProtKB-UniRule"/>
</dbReference>
<dbReference type="CDD" id="cd04471">
    <property type="entry name" value="S1_RNase_R"/>
    <property type="match status" value="1"/>
</dbReference>
<comment type="subcellular location">
    <subcellularLocation>
        <location evidence="2 8">Cytoplasm</location>
    </subcellularLocation>
</comment>
<evidence type="ECO:0000313" key="10">
    <source>
        <dbReference type="Proteomes" id="UP000066624"/>
    </source>
</evidence>
<dbReference type="OrthoDB" id="9764149at2"/>
<dbReference type="SMART" id="SM00357">
    <property type="entry name" value="CSP"/>
    <property type="match status" value="1"/>
</dbReference>
<dbReference type="InterPro" id="IPR001900">
    <property type="entry name" value="RNase_II/R"/>
</dbReference>
<evidence type="ECO:0000256" key="4">
    <source>
        <dbReference type="ARBA" id="ARBA00022722"/>
    </source>
</evidence>
<dbReference type="KEGG" id="wma:WM2015_1659"/>